<protein>
    <recommendedName>
        <fullName evidence="1">YqaJ viral recombinase domain-containing protein</fullName>
    </recommendedName>
</protein>
<evidence type="ECO:0000313" key="3">
    <source>
        <dbReference type="Proteomes" id="UP000031737"/>
    </source>
</evidence>
<dbReference type="PANTHER" id="PTHR46609:SF6">
    <property type="entry name" value="EXONUCLEASE, PHAGE-TYPE_RECB, C-TERMINAL DOMAIN-CONTAINING PROTEIN-RELATED"/>
    <property type="match status" value="1"/>
</dbReference>
<dbReference type="EMBL" id="AUPL01007288">
    <property type="protein sequence ID" value="ESL05132.1"/>
    <property type="molecule type" value="Genomic_DNA"/>
</dbReference>
<comment type="caution">
    <text evidence="2">The sequence shown here is derived from an EMBL/GenBank/DDBJ whole genome shotgun (WGS) entry which is preliminary data.</text>
</comment>
<dbReference type="InterPro" id="IPR011604">
    <property type="entry name" value="PDDEXK-like_dom_sf"/>
</dbReference>
<dbReference type="Pfam" id="PF09588">
    <property type="entry name" value="YqaJ"/>
    <property type="match status" value="1"/>
</dbReference>
<proteinExistence type="predicted"/>
<organism evidence="2 3">
    <name type="scientific">Trypanosoma rangeli SC58</name>
    <dbReference type="NCBI Taxonomy" id="429131"/>
    <lineage>
        <taxon>Eukaryota</taxon>
        <taxon>Discoba</taxon>
        <taxon>Euglenozoa</taxon>
        <taxon>Kinetoplastea</taxon>
        <taxon>Metakinetoplastina</taxon>
        <taxon>Trypanosomatida</taxon>
        <taxon>Trypanosomatidae</taxon>
        <taxon>Trypanosoma</taxon>
        <taxon>Herpetosoma</taxon>
    </lineage>
</organism>
<dbReference type="Gene3D" id="3.90.320.10">
    <property type="match status" value="1"/>
</dbReference>
<feature type="domain" description="YqaJ viral recombinase" evidence="1">
    <location>
        <begin position="25"/>
        <end position="213"/>
    </location>
</feature>
<dbReference type="OrthoDB" id="261614at2759"/>
<dbReference type="InterPro" id="IPR011335">
    <property type="entry name" value="Restrct_endonuc-II-like"/>
</dbReference>
<dbReference type="AlphaFoldDB" id="A0A061IVV6"/>
<keyword evidence="3" id="KW-1185">Reference proteome</keyword>
<dbReference type="CDD" id="cd22343">
    <property type="entry name" value="PDDEXK_lambda_exonuclease-like"/>
    <property type="match status" value="1"/>
</dbReference>
<evidence type="ECO:0000259" key="1">
    <source>
        <dbReference type="Pfam" id="PF09588"/>
    </source>
</evidence>
<evidence type="ECO:0000313" key="2">
    <source>
        <dbReference type="EMBL" id="ESL05132.1"/>
    </source>
</evidence>
<gene>
    <name evidence="2" type="ORF">TRSC58_07246</name>
</gene>
<dbReference type="SUPFAM" id="SSF52980">
    <property type="entry name" value="Restriction endonuclease-like"/>
    <property type="match status" value="1"/>
</dbReference>
<dbReference type="InterPro" id="IPR051703">
    <property type="entry name" value="NF-kappa-B_Signaling_Reg"/>
</dbReference>
<sequence length="461" mass="52047">MCAATIKGRTVVPNHMAQQPGKLKWKDDFPFGLSASQFGMALGFCGRVVDFVDYLRNVVGTELEFKGNASTDHGIQTEPKARALYELLTGTSVSDGGFYLTADRLLGCSPDGRIFSCVDASPSRPAADVKSDSEHNSPKTLVSVRVPFHSKWKRRKEPNVAPASDPTRRVRRLLEIKSPVRSLYDGSKPSYQPFGIPLHYLCQLQGQMAIADVDECDFFVYLDSPVCQVVAWRVRRSIKFWEWANPKLLQVVEWVRDGPPAWLDRRFEFEAFDFSKIAVEPLVFPYDITANVPIVDPRRFPFFHRYPSPYLDTASGVSHGAIRRCLMSAVTRFLFHRRVDETWQEREKQERNENAAMWCRLTDNVPDSALGSPSWSTVDLGRDLIVGKTLAVVCPQDFNDDGVFCRVHVPEGKQGSKDCDALYVRFYQRYFFLSLEPLEEDPLETDGAADVVGAEASLQLV</sequence>
<dbReference type="GO" id="GO:0006281">
    <property type="term" value="P:DNA repair"/>
    <property type="evidence" value="ECO:0007669"/>
    <property type="project" value="UniProtKB-ARBA"/>
</dbReference>
<dbReference type="InterPro" id="IPR019080">
    <property type="entry name" value="YqaJ_viral_recombinase"/>
</dbReference>
<dbReference type="Proteomes" id="UP000031737">
    <property type="component" value="Unassembled WGS sequence"/>
</dbReference>
<dbReference type="VEuPathDB" id="TriTrypDB:TRSC58_07246"/>
<dbReference type="PANTHER" id="PTHR46609">
    <property type="entry name" value="EXONUCLEASE, PHAGE-TYPE/RECB, C-TERMINAL DOMAIN-CONTAINING PROTEIN"/>
    <property type="match status" value="1"/>
</dbReference>
<reference evidence="2 3" key="1">
    <citation type="submission" date="2013-07" db="EMBL/GenBank/DDBJ databases">
        <authorList>
            <person name="Stoco P.H."/>
            <person name="Wagner G."/>
            <person name="Gerber A."/>
            <person name="Zaha A."/>
            <person name="Thompson C."/>
            <person name="Bartholomeu D.C."/>
            <person name="Luckemeyer D.D."/>
            <person name="Bahia D."/>
            <person name="Loreto E."/>
            <person name="Prestes E.B."/>
            <person name="Lima F.M."/>
            <person name="Rodrigues-Luiz G."/>
            <person name="Vallejo G.A."/>
            <person name="Filho J.F."/>
            <person name="Monteiro K.M."/>
            <person name="Tyler K.M."/>
            <person name="de Almeida L.G."/>
            <person name="Ortiz M.F."/>
            <person name="Siervo M.A."/>
            <person name="de Moraes M.H."/>
            <person name="Cunha O.L."/>
            <person name="Mendonca-Neto R."/>
            <person name="Silva R."/>
            <person name="Teixeira S.M."/>
            <person name="Murta S.M."/>
            <person name="Sincero T.C."/>
            <person name="Mendes T.A."/>
            <person name="Urmenyi T.P."/>
            <person name="Silva V.G."/>
            <person name="da Rocha W.D."/>
            <person name="Andersson B."/>
            <person name="Romanha A.J."/>
            <person name="Steindel M."/>
            <person name="de Vasconcelos A.T."/>
            <person name="Grisard E.C."/>
        </authorList>
    </citation>
    <scope>NUCLEOTIDE SEQUENCE [LARGE SCALE GENOMIC DNA]</scope>
    <source>
        <strain evidence="2 3">SC58</strain>
    </source>
</reference>
<name>A0A061IVV6_TRYRA</name>
<accession>A0A061IVV6</accession>